<dbReference type="Pfam" id="PF00672">
    <property type="entry name" value="HAMP"/>
    <property type="match status" value="1"/>
</dbReference>
<dbReference type="Gene3D" id="1.10.287.950">
    <property type="entry name" value="Methyl-accepting chemotaxis protein"/>
    <property type="match status" value="1"/>
</dbReference>
<keyword evidence="6" id="KW-1133">Transmembrane helix</keyword>
<dbReference type="AlphaFoldDB" id="A0A1M6LYP6"/>
<dbReference type="Pfam" id="PF00015">
    <property type="entry name" value="MCPsignal"/>
    <property type="match status" value="1"/>
</dbReference>
<accession>A0A1M6LYP6</accession>
<reference evidence="9 10" key="1">
    <citation type="submission" date="2016-11" db="EMBL/GenBank/DDBJ databases">
        <authorList>
            <person name="Jaros S."/>
            <person name="Januszkiewicz K."/>
            <person name="Wedrychowicz H."/>
        </authorList>
    </citation>
    <scope>NUCLEOTIDE SEQUENCE [LARGE SCALE GENOMIC DNA]</scope>
    <source>
        <strain evidence="9 10">DSM 5091</strain>
    </source>
</reference>
<keyword evidence="4" id="KW-0807">Transducer</keyword>
<keyword evidence="2" id="KW-0145">Chemotaxis</keyword>
<evidence type="ECO:0000259" key="7">
    <source>
        <dbReference type="PROSITE" id="PS50111"/>
    </source>
</evidence>
<feature type="domain" description="Methyl-accepting transducer" evidence="7">
    <location>
        <begin position="462"/>
        <end position="691"/>
    </location>
</feature>
<protein>
    <submittedName>
        <fullName evidence="9">Methyl-accepting chemotaxis protein</fullName>
    </submittedName>
</protein>
<feature type="compositionally biased region" description="Polar residues" evidence="5">
    <location>
        <begin position="498"/>
        <end position="511"/>
    </location>
</feature>
<evidence type="ECO:0000256" key="5">
    <source>
        <dbReference type="SAM" id="MobiDB-lite"/>
    </source>
</evidence>
<feature type="compositionally biased region" description="Polar residues" evidence="5">
    <location>
        <begin position="466"/>
        <end position="483"/>
    </location>
</feature>
<dbReference type="PANTHER" id="PTHR43531:SF11">
    <property type="entry name" value="METHYL-ACCEPTING CHEMOTAXIS PROTEIN 3"/>
    <property type="match status" value="1"/>
</dbReference>
<keyword evidence="10" id="KW-1185">Reference proteome</keyword>
<evidence type="ECO:0000256" key="6">
    <source>
        <dbReference type="SAM" id="Phobius"/>
    </source>
</evidence>
<feature type="domain" description="HAMP" evidence="8">
    <location>
        <begin position="366"/>
        <end position="418"/>
    </location>
</feature>
<evidence type="ECO:0000256" key="3">
    <source>
        <dbReference type="ARBA" id="ARBA00029447"/>
    </source>
</evidence>
<name>A0A1M6LYP6_MALRU</name>
<feature type="compositionally biased region" description="Low complexity" evidence="5">
    <location>
        <begin position="484"/>
        <end position="497"/>
    </location>
</feature>
<dbReference type="EMBL" id="FQZT01000015">
    <property type="protein sequence ID" value="SHJ76316.1"/>
    <property type="molecule type" value="Genomic_DNA"/>
</dbReference>
<proteinExistence type="inferred from homology"/>
<feature type="region of interest" description="Disordered" evidence="5">
    <location>
        <begin position="718"/>
        <end position="752"/>
    </location>
</feature>
<dbReference type="PROSITE" id="PS50111">
    <property type="entry name" value="CHEMOTAXIS_TRANSDUC_2"/>
    <property type="match status" value="1"/>
</dbReference>
<evidence type="ECO:0000313" key="9">
    <source>
        <dbReference type="EMBL" id="SHJ76316.1"/>
    </source>
</evidence>
<keyword evidence="6" id="KW-0472">Membrane</keyword>
<dbReference type="GO" id="GO:0006935">
    <property type="term" value="P:chemotaxis"/>
    <property type="evidence" value="ECO:0007669"/>
    <property type="project" value="UniProtKB-KW"/>
</dbReference>
<dbReference type="STRING" id="1122189.SAMN02745165_03108"/>
<evidence type="ECO:0000256" key="1">
    <source>
        <dbReference type="ARBA" id="ARBA00004370"/>
    </source>
</evidence>
<dbReference type="SMART" id="SM00304">
    <property type="entry name" value="HAMP"/>
    <property type="match status" value="1"/>
</dbReference>
<comment type="subcellular location">
    <subcellularLocation>
        <location evidence="1">Membrane</location>
    </subcellularLocation>
</comment>
<dbReference type="PANTHER" id="PTHR43531">
    <property type="entry name" value="PROTEIN ICFG"/>
    <property type="match status" value="1"/>
</dbReference>
<sequence>MKLRSKFILPITGLVIVSAIVAVISINGSLKSLISSQQETLAESAHKNLSTQAKVRQNAIYASIDQVGKAALGQAALFSEVPEIQDVYEVALSGNINDENDIMMQQARQKLRIVMGAYIDGLKKQAGAKDFRIHFHVPSSRSLSRLWRSNWQAMRNGQKVDISDDLSSFRKTVVQINQGDHKPISGIEVGRGGFAIRGLSAVKGFDGEHVGSVEVLGSFNQVLKVNHTDDSYQIAVYMLADMLPIATRLQDAAKNPVLDGKYVFVSSTNKDITNGIITSSLLDAGLSGHSEQVVSNQFITSFPISDFSGKTVGVMALVYDMTETNALIGSIEKSGNSTINAMGWRFSIGAVLLVVIICGTIFYVTRRVIGPLQLAVGVAQRISLGDLSQSVNYQSEDEVGELAGAINKMTESLKAKAEEAKQIAQGNLQVQVSVASEHDTMGQAFKTMVENLNEVLGEVARASDQINSGSQQVSDTAQSLSQGATESAASLEEISSSMNEIGSQTQQSAENASLASQLADSAQSAARTGSERMSTMVTAMNEINEAGQNINKIIKVIDEIAFQTNLLALNAAVEAARAGQHGKGFAVVAEEVRNLAARSAKAAEETAQLIEGSVEKANNGTQIAEKTSEALNEIVDSITKATDLVAEIAAASNEQAQGISQINQGLGQIDQGVQQSTATAEESAAAAEELSSQSSYLKQMISRFKLATDTSSFPAAPIAAPQSAAQGIGWDSLQSPSAKADIKLDDDDFGKY</sequence>
<dbReference type="GO" id="GO:0005886">
    <property type="term" value="C:plasma membrane"/>
    <property type="evidence" value="ECO:0007669"/>
    <property type="project" value="TreeGrafter"/>
</dbReference>
<evidence type="ECO:0000259" key="8">
    <source>
        <dbReference type="PROSITE" id="PS50885"/>
    </source>
</evidence>
<evidence type="ECO:0000256" key="2">
    <source>
        <dbReference type="ARBA" id="ARBA00022500"/>
    </source>
</evidence>
<dbReference type="GO" id="GO:0004888">
    <property type="term" value="F:transmembrane signaling receptor activity"/>
    <property type="evidence" value="ECO:0007669"/>
    <property type="project" value="TreeGrafter"/>
</dbReference>
<organism evidence="9 10">
    <name type="scientific">Malonomonas rubra DSM 5091</name>
    <dbReference type="NCBI Taxonomy" id="1122189"/>
    <lineage>
        <taxon>Bacteria</taxon>
        <taxon>Pseudomonadati</taxon>
        <taxon>Thermodesulfobacteriota</taxon>
        <taxon>Desulfuromonadia</taxon>
        <taxon>Desulfuromonadales</taxon>
        <taxon>Geopsychrobacteraceae</taxon>
        <taxon>Malonomonas</taxon>
    </lineage>
</organism>
<dbReference type="GO" id="GO:0007165">
    <property type="term" value="P:signal transduction"/>
    <property type="evidence" value="ECO:0007669"/>
    <property type="project" value="UniProtKB-KW"/>
</dbReference>
<keyword evidence="6" id="KW-0812">Transmembrane</keyword>
<dbReference type="FunFam" id="1.10.287.950:FF:000001">
    <property type="entry name" value="Methyl-accepting chemotaxis sensory transducer"/>
    <property type="match status" value="1"/>
</dbReference>
<evidence type="ECO:0000256" key="4">
    <source>
        <dbReference type="PROSITE-ProRule" id="PRU00284"/>
    </source>
</evidence>
<feature type="region of interest" description="Disordered" evidence="5">
    <location>
        <begin position="466"/>
        <end position="532"/>
    </location>
</feature>
<dbReference type="Gene3D" id="1.10.8.500">
    <property type="entry name" value="HAMP domain in histidine kinase"/>
    <property type="match status" value="1"/>
</dbReference>
<dbReference type="RefSeq" id="WP_072909654.1">
    <property type="nucleotide sequence ID" value="NZ_FQZT01000015.1"/>
</dbReference>
<dbReference type="InterPro" id="IPR004089">
    <property type="entry name" value="MCPsignal_dom"/>
</dbReference>
<feature type="transmembrane region" description="Helical" evidence="6">
    <location>
        <begin position="7"/>
        <end position="26"/>
    </location>
</feature>
<dbReference type="InterPro" id="IPR051310">
    <property type="entry name" value="MCP_chemotaxis"/>
</dbReference>
<dbReference type="Proteomes" id="UP000184171">
    <property type="component" value="Unassembled WGS sequence"/>
</dbReference>
<evidence type="ECO:0000313" key="10">
    <source>
        <dbReference type="Proteomes" id="UP000184171"/>
    </source>
</evidence>
<dbReference type="CDD" id="cd11386">
    <property type="entry name" value="MCP_signal"/>
    <property type="match status" value="1"/>
</dbReference>
<comment type="similarity">
    <text evidence="3">Belongs to the methyl-accepting chemotaxis (MCP) protein family.</text>
</comment>
<gene>
    <name evidence="9" type="ORF">SAMN02745165_03108</name>
</gene>
<dbReference type="SMART" id="SM00283">
    <property type="entry name" value="MA"/>
    <property type="match status" value="1"/>
</dbReference>
<dbReference type="SUPFAM" id="SSF58104">
    <property type="entry name" value="Methyl-accepting chemotaxis protein (MCP) signaling domain"/>
    <property type="match status" value="1"/>
</dbReference>
<dbReference type="CDD" id="cd06225">
    <property type="entry name" value="HAMP"/>
    <property type="match status" value="1"/>
</dbReference>
<feature type="compositionally biased region" description="Low complexity" evidence="5">
    <location>
        <begin position="512"/>
        <end position="526"/>
    </location>
</feature>
<dbReference type="InterPro" id="IPR003660">
    <property type="entry name" value="HAMP_dom"/>
</dbReference>
<dbReference type="PROSITE" id="PS50885">
    <property type="entry name" value="HAMP"/>
    <property type="match status" value="1"/>
</dbReference>